<reference evidence="3" key="1">
    <citation type="submission" date="2003-08" db="EMBL/GenBank/DDBJ databases">
        <authorList>
            <person name="Birren B."/>
            <person name="Nusbaum C."/>
            <person name="Abebe A."/>
            <person name="Abouelleil A."/>
            <person name="Adekoya E."/>
            <person name="Ait-zahra M."/>
            <person name="Allen N."/>
            <person name="Allen T."/>
            <person name="An P."/>
            <person name="Anderson M."/>
            <person name="Anderson S."/>
            <person name="Arachchi H."/>
            <person name="Armbruster J."/>
            <person name="Bachantsang P."/>
            <person name="Baldwin J."/>
            <person name="Barry A."/>
            <person name="Bayul T."/>
            <person name="Blitshsteyn B."/>
            <person name="Bloom T."/>
            <person name="Blye J."/>
            <person name="Boguslavskiy L."/>
            <person name="Borowsky M."/>
            <person name="Boukhgalter B."/>
            <person name="Brunache A."/>
            <person name="Butler J."/>
            <person name="Calixte N."/>
            <person name="Calvo S."/>
            <person name="Camarata J."/>
            <person name="Campo K."/>
            <person name="Chang J."/>
            <person name="Cheshatsang Y."/>
            <person name="Citroen M."/>
            <person name="Collymore A."/>
            <person name="Considine T."/>
            <person name="Cook A."/>
            <person name="Cooke P."/>
            <person name="Corum B."/>
            <person name="Cuomo C."/>
            <person name="David R."/>
            <person name="Dawoe T."/>
            <person name="Degray S."/>
            <person name="Dodge S."/>
            <person name="Dooley K."/>
            <person name="Dorje P."/>
            <person name="Dorjee K."/>
            <person name="Dorris L."/>
            <person name="Duffey N."/>
            <person name="Dupes A."/>
            <person name="Elkins T."/>
            <person name="Engels R."/>
            <person name="Erickson J."/>
            <person name="Farina A."/>
            <person name="Faro S."/>
            <person name="Ferreira P."/>
            <person name="Fischer H."/>
            <person name="Fitzgerald M."/>
            <person name="Foley K."/>
            <person name="Gage D."/>
            <person name="Galagan J."/>
            <person name="Gearin G."/>
            <person name="Gnerre S."/>
            <person name="Gnirke A."/>
            <person name="Goyette A."/>
            <person name="Graham J."/>
            <person name="Grandbois E."/>
            <person name="Gyaltsen K."/>
            <person name="Hafez N."/>
            <person name="Hagopian D."/>
            <person name="Hagos B."/>
            <person name="Hall J."/>
            <person name="Hatcher B."/>
            <person name="Heller A."/>
            <person name="Higgins H."/>
            <person name="Honan T."/>
            <person name="Horn A."/>
            <person name="Houde N."/>
            <person name="Hughes L."/>
            <person name="Hulme W."/>
            <person name="Husby E."/>
            <person name="Iliev I."/>
            <person name="Jaffe D."/>
            <person name="Jones C."/>
            <person name="Kamal M."/>
            <person name="Kamat A."/>
            <person name="Kamvysselis M."/>
            <person name="Karlsson E."/>
            <person name="Kells C."/>
            <person name="Kieu A."/>
            <person name="Kisner P."/>
            <person name="Kodira C."/>
            <person name="Kulbokas E."/>
            <person name="Labutti K."/>
            <person name="Lama D."/>
            <person name="Landers T."/>
            <person name="Leger J."/>
            <person name="Levine S."/>
            <person name="Lewis D."/>
            <person name="Lewis T."/>
            <person name="Lindblad-toh K."/>
            <person name="Liu X."/>
            <person name="Lokyitsang T."/>
            <person name="Lokyitsang Y."/>
            <person name="Lucien O."/>
            <person name="Lui A."/>
            <person name="Ma L.J."/>
            <person name="Mabbitt R."/>
            <person name="Macdonald J."/>
            <person name="Maclean C."/>
            <person name="Major J."/>
            <person name="Manning J."/>
            <person name="Marabella R."/>
            <person name="Maru K."/>
            <person name="Matthews C."/>
            <person name="Mauceli E."/>
            <person name="Mccarthy M."/>
            <person name="Mcdonough S."/>
            <person name="Mcghee T."/>
            <person name="Meldrim J."/>
            <person name="Meneus L."/>
            <person name="Mesirov J."/>
            <person name="Mihalev A."/>
            <person name="Mihova T."/>
            <person name="Mikkelsen T."/>
            <person name="Mlenga V."/>
            <person name="Moru K."/>
            <person name="Mozes J."/>
            <person name="Mulrain L."/>
            <person name="Munson G."/>
            <person name="Naylor J."/>
            <person name="Newes C."/>
            <person name="Nguyen C."/>
            <person name="Nguyen N."/>
            <person name="Nguyen T."/>
            <person name="Nicol R."/>
            <person name="Nielsen C."/>
            <person name="Nizzari M."/>
            <person name="Norbu C."/>
            <person name="Norbu N."/>
            <person name="O'donnell P."/>
            <person name="Okoawo O."/>
            <person name="O'leary S."/>
            <person name="Omotosho B."/>
            <person name="O'neill K."/>
            <person name="Osman S."/>
            <person name="Parker S."/>
            <person name="Perrin D."/>
            <person name="Phunkhang P."/>
            <person name="Piqani B."/>
            <person name="Purcell S."/>
            <person name="Rachupka T."/>
            <person name="Ramasamy U."/>
            <person name="Rameau R."/>
            <person name="Ray V."/>
            <person name="Raymond C."/>
            <person name="Retta R."/>
            <person name="Richardson S."/>
            <person name="Rise C."/>
            <person name="Rodriguez J."/>
            <person name="Rogers J."/>
            <person name="Rogov P."/>
            <person name="Rutman M."/>
            <person name="Schupbach R."/>
            <person name="Seaman C."/>
            <person name="Settipalli S."/>
            <person name="Sharpe T."/>
            <person name="Sheridan J."/>
            <person name="Sherpa N."/>
            <person name="Shi J."/>
            <person name="Smirnov S."/>
            <person name="Smith C."/>
            <person name="Sougnez C."/>
            <person name="Spencer B."/>
            <person name="Stalker J."/>
            <person name="Stange-thomann N."/>
            <person name="Stavropoulos S."/>
            <person name="Stetson K."/>
            <person name="Stone C."/>
            <person name="Stone S."/>
            <person name="Stubbs M."/>
            <person name="Talamas J."/>
            <person name="Tchuinga P."/>
            <person name="Tenzing P."/>
            <person name="Tesfaye S."/>
            <person name="Theodore J."/>
            <person name="Thoulutsang Y."/>
            <person name="Topham K."/>
            <person name="Towey S."/>
            <person name="Tsamla T."/>
            <person name="Tsomo N."/>
            <person name="Vallee D."/>
            <person name="Vassiliev H."/>
            <person name="Venkataraman V."/>
            <person name="Vinson J."/>
            <person name="Vo A."/>
            <person name="Wade C."/>
            <person name="Wang S."/>
            <person name="Wangchuk T."/>
            <person name="Wangdi T."/>
            <person name="Whittaker C."/>
            <person name="Wilkinson J."/>
            <person name="Wu Y."/>
            <person name="Wyman D."/>
            <person name="Yadav S."/>
            <person name="Yang S."/>
            <person name="Yang X."/>
            <person name="Yeager S."/>
            <person name="Yee E."/>
            <person name="Young G."/>
            <person name="Zainoun J."/>
            <person name="Zembeck L."/>
            <person name="Zimmer A."/>
            <person name="Zody M."/>
            <person name="Lander E."/>
        </authorList>
    </citation>
    <scope>NUCLEOTIDE SEQUENCE [LARGE SCALE GENOMIC DNA]</scope>
</reference>
<evidence type="ECO:0000313" key="3">
    <source>
        <dbReference type="Proteomes" id="UP000007875"/>
    </source>
</evidence>
<organism evidence="2 3">
    <name type="scientific">Ciona savignyi</name>
    <name type="common">Pacific transparent sea squirt</name>
    <dbReference type="NCBI Taxonomy" id="51511"/>
    <lineage>
        <taxon>Eukaryota</taxon>
        <taxon>Metazoa</taxon>
        <taxon>Chordata</taxon>
        <taxon>Tunicata</taxon>
        <taxon>Ascidiacea</taxon>
        <taxon>Phlebobranchia</taxon>
        <taxon>Cionidae</taxon>
        <taxon>Ciona</taxon>
    </lineage>
</organism>
<accession>H2Z505</accession>
<dbReference type="AlphaFoldDB" id="H2Z505"/>
<reference evidence="2" key="2">
    <citation type="submission" date="2025-08" db="UniProtKB">
        <authorList>
            <consortium name="Ensembl"/>
        </authorList>
    </citation>
    <scope>IDENTIFICATION</scope>
</reference>
<keyword evidence="3" id="KW-1185">Reference proteome</keyword>
<sequence>DQLDTEVERSVEQFETSTENVDEKAESTVKNIDGHVETVDEDVEIVETLVENNSEEEECFKQSQEDIFKDDNDDDETDIEDDFVNNQEQCVFEDPYLAETQVISPIGAENCPGNTGEKILGITDNSGKDWTKDDDESIQKCAEGLVDSDLESDNDVSLLPNTNMIDTQHQHMP</sequence>
<feature type="compositionally biased region" description="Basic and acidic residues" evidence="1">
    <location>
        <begin position="1"/>
        <end position="12"/>
    </location>
</feature>
<name>H2Z505_CIOSA</name>
<evidence type="ECO:0000313" key="2">
    <source>
        <dbReference type="Ensembl" id="ENSCSAVP00000012667.1"/>
    </source>
</evidence>
<protein>
    <submittedName>
        <fullName evidence="2">Uncharacterized protein</fullName>
    </submittedName>
</protein>
<proteinExistence type="predicted"/>
<evidence type="ECO:0000256" key="1">
    <source>
        <dbReference type="SAM" id="MobiDB-lite"/>
    </source>
</evidence>
<reference evidence="2" key="3">
    <citation type="submission" date="2025-09" db="UniProtKB">
        <authorList>
            <consortium name="Ensembl"/>
        </authorList>
    </citation>
    <scope>IDENTIFICATION</scope>
</reference>
<feature type="region of interest" description="Disordered" evidence="1">
    <location>
        <begin position="1"/>
        <end position="26"/>
    </location>
</feature>
<feature type="compositionally biased region" description="Basic and acidic residues" evidence="1">
    <location>
        <begin position="59"/>
        <end position="70"/>
    </location>
</feature>
<feature type="region of interest" description="Disordered" evidence="1">
    <location>
        <begin position="52"/>
        <end position="78"/>
    </location>
</feature>
<dbReference type="Ensembl" id="ENSCSAVT00000012812.1">
    <property type="protein sequence ID" value="ENSCSAVP00000012667.1"/>
    <property type="gene ID" value="ENSCSAVG00000007434.1"/>
</dbReference>
<dbReference type="Proteomes" id="UP000007875">
    <property type="component" value="Unassembled WGS sequence"/>
</dbReference>
<feature type="region of interest" description="Disordered" evidence="1">
    <location>
        <begin position="144"/>
        <end position="173"/>
    </location>
</feature>